<sequence length="148" mass="15790">MCCGALACGVRQEVPRAGLKRSGVRISGPLIVAGGDSVWIGRASRGRQGSRDLLKLQSVSNHSAISQCKFKVVLTPGGILGDGRGQRRELEESEEGSYQRTTCMKGEEEREGRDAMPTGVSAAHEGRMLLTKVGGNAKAFQSFASRKI</sequence>
<dbReference type="EMBL" id="NHYD01001360">
    <property type="protein sequence ID" value="PPQ91380.1"/>
    <property type="molecule type" value="Genomic_DNA"/>
</dbReference>
<proteinExistence type="predicted"/>
<evidence type="ECO:0000313" key="3">
    <source>
        <dbReference type="Proteomes" id="UP000283269"/>
    </source>
</evidence>
<organism evidence="2 3">
    <name type="scientific">Psilocybe cyanescens</name>
    <dbReference type="NCBI Taxonomy" id="93625"/>
    <lineage>
        <taxon>Eukaryota</taxon>
        <taxon>Fungi</taxon>
        <taxon>Dikarya</taxon>
        <taxon>Basidiomycota</taxon>
        <taxon>Agaricomycotina</taxon>
        <taxon>Agaricomycetes</taxon>
        <taxon>Agaricomycetidae</taxon>
        <taxon>Agaricales</taxon>
        <taxon>Agaricineae</taxon>
        <taxon>Strophariaceae</taxon>
        <taxon>Psilocybe</taxon>
    </lineage>
</organism>
<gene>
    <name evidence="2" type="ORF">CVT25_004147</name>
</gene>
<protein>
    <submittedName>
        <fullName evidence="2">Uncharacterized protein</fullName>
    </submittedName>
</protein>
<dbReference type="AlphaFoldDB" id="A0A409XKX3"/>
<evidence type="ECO:0000256" key="1">
    <source>
        <dbReference type="SAM" id="MobiDB-lite"/>
    </source>
</evidence>
<reference evidence="2 3" key="1">
    <citation type="journal article" date="2018" name="Evol. Lett.">
        <title>Horizontal gene cluster transfer increased hallucinogenic mushroom diversity.</title>
        <authorList>
            <person name="Reynolds H.T."/>
            <person name="Vijayakumar V."/>
            <person name="Gluck-Thaler E."/>
            <person name="Korotkin H.B."/>
            <person name="Matheny P.B."/>
            <person name="Slot J.C."/>
        </authorList>
    </citation>
    <scope>NUCLEOTIDE SEQUENCE [LARGE SCALE GENOMIC DNA]</scope>
    <source>
        <strain evidence="2 3">2631</strain>
    </source>
</reference>
<dbReference type="Proteomes" id="UP000283269">
    <property type="component" value="Unassembled WGS sequence"/>
</dbReference>
<dbReference type="InParanoid" id="A0A409XKX3"/>
<keyword evidence="3" id="KW-1185">Reference proteome</keyword>
<feature type="region of interest" description="Disordered" evidence="1">
    <location>
        <begin position="81"/>
        <end position="119"/>
    </location>
</feature>
<feature type="compositionally biased region" description="Basic and acidic residues" evidence="1">
    <location>
        <begin position="105"/>
        <end position="114"/>
    </location>
</feature>
<accession>A0A409XKX3</accession>
<evidence type="ECO:0000313" key="2">
    <source>
        <dbReference type="EMBL" id="PPQ91380.1"/>
    </source>
</evidence>
<name>A0A409XKX3_PSICY</name>
<comment type="caution">
    <text evidence="2">The sequence shown here is derived from an EMBL/GenBank/DDBJ whole genome shotgun (WGS) entry which is preliminary data.</text>
</comment>